<accession>C4JEN6</accession>
<keyword evidence="2 7" id="KW-0812">Transmembrane</keyword>
<feature type="domain" description="Rhodopsin" evidence="8">
    <location>
        <begin position="176"/>
        <end position="245"/>
    </location>
</feature>
<dbReference type="VEuPathDB" id="FungiDB:UREG_02196"/>
<dbReference type="OrthoDB" id="444631at2759"/>
<feature type="transmembrane region" description="Helical" evidence="7">
    <location>
        <begin position="191"/>
        <end position="213"/>
    </location>
</feature>
<keyword evidence="4 7" id="KW-0472">Membrane</keyword>
<organism evidence="9 10">
    <name type="scientific">Uncinocarpus reesii (strain UAMH 1704)</name>
    <dbReference type="NCBI Taxonomy" id="336963"/>
    <lineage>
        <taxon>Eukaryota</taxon>
        <taxon>Fungi</taxon>
        <taxon>Dikarya</taxon>
        <taxon>Ascomycota</taxon>
        <taxon>Pezizomycotina</taxon>
        <taxon>Eurotiomycetes</taxon>
        <taxon>Eurotiomycetidae</taxon>
        <taxon>Onygenales</taxon>
        <taxon>Onygenaceae</taxon>
        <taxon>Uncinocarpus</taxon>
    </lineage>
</organism>
<dbReference type="GeneID" id="8440876"/>
<dbReference type="RefSeq" id="XP_002542680.1">
    <property type="nucleotide sequence ID" value="XM_002542634.1"/>
</dbReference>
<evidence type="ECO:0000256" key="7">
    <source>
        <dbReference type="SAM" id="Phobius"/>
    </source>
</evidence>
<evidence type="ECO:0000256" key="1">
    <source>
        <dbReference type="ARBA" id="ARBA00004141"/>
    </source>
</evidence>
<evidence type="ECO:0000259" key="8">
    <source>
        <dbReference type="Pfam" id="PF20684"/>
    </source>
</evidence>
<gene>
    <name evidence="9" type="ORF">UREG_02196</name>
</gene>
<name>C4JEN6_UNCRE</name>
<feature type="transmembrane region" description="Helical" evidence="7">
    <location>
        <begin position="20"/>
        <end position="42"/>
    </location>
</feature>
<evidence type="ECO:0000256" key="2">
    <source>
        <dbReference type="ARBA" id="ARBA00022692"/>
    </source>
</evidence>
<feature type="transmembrane region" description="Helical" evidence="7">
    <location>
        <begin position="101"/>
        <end position="127"/>
    </location>
</feature>
<comment type="subcellular location">
    <subcellularLocation>
        <location evidence="1">Membrane</location>
        <topology evidence="1">Multi-pass membrane protein</topology>
    </subcellularLocation>
</comment>
<dbReference type="HOGENOM" id="CLU_046870_2_0_1"/>
<evidence type="ECO:0000256" key="3">
    <source>
        <dbReference type="ARBA" id="ARBA00022989"/>
    </source>
</evidence>
<evidence type="ECO:0000256" key="6">
    <source>
        <dbReference type="SAM" id="MobiDB-lite"/>
    </source>
</evidence>
<dbReference type="OMA" id="MVECSIA"/>
<dbReference type="KEGG" id="ure:UREG_02196"/>
<evidence type="ECO:0000256" key="4">
    <source>
        <dbReference type="ARBA" id="ARBA00023136"/>
    </source>
</evidence>
<protein>
    <recommendedName>
        <fullName evidence="8">Rhodopsin domain-containing protein</fullName>
    </recommendedName>
</protein>
<dbReference type="PANTHER" id="PTHR33048:SF123">
    <property type="entry name" value="INTEGRAL MEMBRANE PROTEIN"/>
    <property type="match status" value="1"/>
</dbReference>
<dbReference type="EMBL" id="CH476615">
    <property type="protein sequence ID" value="EEP77347.1"/>
    <property type="molecule type" value="Genomic_DNA"/>
</dbReference>
<evidence type="ECO:0000313" key="9">
    <source>
        <dbReference type="EMBL" id="EEP77347.1"/>
    </source>
</evidence>
<feature type="region of interest" description="Disordered" evidence="6">
    <location>
        <begin position="285"/>
        <end position="363"/>
    </location>
</feature>
<dbReference type="Proteomes" id="UP000002058">
    <property type="component" value="Unassembled WGS sequence"/>
</dbReference>
<sequence length="363" mass="40602">MDGADRKTDPTAQIWVSEKSLNITIIFLTVLGSVILIPTAYLRWKHKRLKEIEVIFIVAGYVFFLGYEILLLQIQKKVYRLSYVGLGQMPPYPTILQDRNAVVVMTISSTIVFFTGLWCIKLSLLFFIRRLMKGLPDELRWWLVVLVYTIATWLFCFLVTLMGCGGPAELRKLKQLMILPLRLLWNLRISLARKIAACALFSVGIFCMITSIIRLVQIGSKTGITNPNVQWVSLWSTVELTTGMVDTHFDPVNFPAADRMPSFALPAIIVGCLPTFRLLRKTSKHTDQCSPNTGLERSKGPLDVPSSKAPSSQTIPMKKFSPPRNRHLSHYDDISSSMESLAPQGGIGVTSSPSREASTHSAA</sequence>
<reference evidence="10" key="1">
    <citation type="journal article" date="2009" name="Genome Res.">
        <title>Comparative genomic analyses of the human fungal pathogens Coccidioides and their relatives.</title>
        <authorList>
            <person name="Sharpton T.J."/>
            <person name="Stajich J.E."/>
            <person name="Rounsley S.D."/>
            <person name="Gardner M.J."/>
            <person name="Wortman J.R."/>
            <person name="Jordar V.S."/>
            <person name="Maiti R."/>
            <person name="Kodira C.D."/>
            <person name="Neafsey D.E."/>
            <person name="Zeng Q."/>
            <person name="Hung C.-Y."/>
            <person name="McMahan C."/>
            <person name="Muszewska A."/>
            <person name="Grynberg M."/>
            <person name="Mandel M.A."/>
            <person name="Kellner E.M."/>
            <person name="Barker B.M."/>
            <person name="Galgiani J.N."/>
            <person name="Orbach M.J."/>
            <person name="Kirkland T.N."/>
            <person name="Cole G.T."/>
            <person name="Henn M.R."/>
            <person name="Birren B.W."/>
            <person name="Taylor J.W."/>
        </authorList>
    </citation>
    <scope>NUCLEOTIDE SEQUENCE [LARGE SCALE GENOMIC DNA]</scope>
    <source>
        <strain evidence="10">UAMH 1704</strain>
    </source>
</reference>
<proteinExistence type="inferred from homology"/>
<dbReference type="GO" id="GO:0016020">
    <property type="term" value="C:membrane"/>
    <property type="evidence" value="ECO:0007669"/>
    <property type="project" value="UniProtKB-SubCell"/>
</dbReference>
<keyword evidence="3 7" id="KW-1133">Transmembrane helix</keyword>
<evidence type="ECO:0000256" key="5">
    <source>
        <dbReference type="ARBA" id="ARBA00038359"/>
    </source>
</evidence>
<dbReference type="InParanoid" id="C4JEN6"/>
<dbReference type="eggNOG" id="ENOG502SPMR">
    <property type="taxonomic scope" value="Eukaryota"/>
</dbReference>
<feature type="compositionally biased region" description="Polar residues" evidence="6">
    <location>
        <begin position="349"/>
        <end position="363"/>
    </location>
</feature>
<feature type="transmembrane region" description="Helical" evidence="7">
    <location>
        <begin position="139"/>
        <end position="163"/>
    </location>
</feature>
<evidence type="ECO:0000313" key="10">
    <source>
        <dbReference type="Proteomes" id="UP000002058"/>
    </source>
</evidence>
<dbReference type="InterPro" id="IPR052337">
    <property type="entry name" value="SAT4-like"/>
</dbReference>
<dbReference type="Pfam" id="PF20684">
    <property type="entry name" value="Fung_rhodopsin"/>
    <property type="match status" value="1"/>
</dbReference>
<comment type="similarity">
    <text evidence="5">Belongs to the SAT4 family.</text>
</comment>
<keyword evidence="10" id="KW-1185">Reference proteome</keyword>
<feature type="transmembrane region" description="Helical" evidence="7">
    <location>
        <begin position="54"/>
        <end position="74"/>
    </location>
</feature>
<dbReference type="PANTHER" id="PTHR33048">
    <property type="entry name" value="PTH11-LIKE INTEGRAL MEMBRANE PROTEIN (AFU_ORTHOLOGUE AFUA_5G11245)"/>
    <property type="match status" value="1"/>
</dbReference>
<dbReference type="InterPro" id="IPR049326">
    <property type="entry name" value="Rhodopsin_dom_fungi"/>
</dbReference>
<dbReference type="AlphaFoldDB" id="C4JEN6"/>